<keyword evidence="4 8" id="KW-0812">Transmembrane</keyword>
<protein>
    <submittedName>
        <fullName evidence="9">ATPase</fullName>
    </submittedName>
</protein>
<feature type="transmembrane region" description="Helical" evidence="8">
    <location>
        <begin position="599"/>
        <end position="620"/>
    </location>
</feature>
<keyword evidence="5 8" id="KW-1133">Transmembrane helix</keyword>
<dbReference type="GO" id="GO:0007035">
    <property type="term" value="P:vacuolar acidification"/>
    <property type="evidence" value="ECO:0007669"/>
    <property type="project" value="TreeGrafter"/>
</dbReference>
<evidence type="ECO:0000313" key="10">
    <source>
        <dbReference type="Proteomes" id="UP001299265"/>
    </source>
</evidence>
<keyword evidence="10" id="KW-1185">Reference proteome</keyword>
<dbReference type="PANTHER" id="PTHR11629">
    <property type="entry name" value="VACUOLAR PROTON ATPASES"/>
    <property type="match status" value="1"/>
</dbReference>
<evidence type="ECO:0000256" key="7">
    <source>
        <dbReference type="ARBA" id="ARBA00023136"/>
    </source>
</evidence>
<keyword evidence="6" id="KW-0406">Ion transport</keyword>
<dbReference type="GO" id="GO:0051117">
    <property type="term" value="F:ATPase binding"/>
    <property type="evidence" value="ECO:0007669"/>
    <property type="project" value="TreeGrafter"/>
</dbReference>
<accession>A0AAP2WAG8</accession>
<evidence type="ECO:0000256" key="5">
    <source>
        <dbReference type="ARBA" id="ARBA00022989"/>
    </source>
</evidence>
<dbReference type="AlphaFoldDB" id="A0AAP2WAG8"/>
<comment type="caution">
    <text evidence="9">The sequence shown here is derived from an EMBL/GenBank/DDBJ whole genome shotgun (WGS) entry which is preliminary data.</text>
</comment>
<dbReference type="GO" id="GO:0016471">
    <property type="term" value="C:vacuolar proton-transporting V-type ATPase complex"/>
    <property type="evidence" value="ECO:0007669"/>
    <property type="project" value="TreeGrafter"/>
</dbReference>
<dbReference type="PANTHER" id="PTHR11629:SF63">
    <property type="entry name" value="V-TYPE PROTON ATPASE SUBUNIT A"/>
    <property type="match status" value="1"/>
</dbReference>
<keyword evidence="3" id="KW-0813">Transport</keyword>
<dbReference type="InterPro" id="IPR002490">
    <property type="entry name" value="V-ATPase_116kDa_su"/>
</dbReference>
<dbReference type="Pfam" id="PF01496">
    <property type="entry name" value="V_ATPase_I"/>
    <property type="match status" value="1"/>
</dbReference>
<feature type="transmembrane region" description="Helical" evidence="8">
    <location>
        <begin position="353"/>
        <end position="384"/>
    </location>
</feature>
<dbReference type="GO" id="GO:0033179">
    <property type="term" value="C:proton-transporting V-type ATPase, V0 domain"/>
    <property type="evidence" value="ECO:0007669"/>
    <property type="project" value="InterPro"/>
</dbReference>
<keyword evidence="7 8" id="KW-0472">Membrane</keyword>
<dbReference type="RefSeq" id="WP_231063190.1">
    <property type="nucleotide sequence ID" value="NZ_JAJNOR010000007.1"/>
</dbReference>
<organism evidence="9 10">
    <name type="scientific">Lientehia hominis</name>
    <dbReference type="NCBI Taxonomy" id="2897778"/>
    <lineage>
        <taxon>Bacteria</taxon>
        <taxon>Bacillati</taxon>
        <taxon>Bacillota</taxon>
        <taxon>Clostridia</taxon>
        <taxon>Lachnospirales</taxon>
        <taxon>Lachnospiraceae</taxon>
        <taxon>Lientehia</taxon>
    </lineage>
</organism>
<proteinExistence type="inferred from homology"/>
<dbReference type="EMBL" id="JAJNOR010000007">
    <property type="protein sequence ID" value="MCD2493332.1"/>
    <property type="molecule type" value="Genomic_DNA"/>
</dbReference>
<feature type="transmembrane region" description="Helical" evidence="8">
    <location>
        <begin position="474"/>
        <end position="497"/>
    </location>
</feature>
<gene>
    <name evidence="9" type="ORF">LQE92_11975</name>
</gene>
<evidence type="ECO:0000256" key="1">
    <source>
        <dbReference type="ARBA" id="ARBA00004141"/>
    </source>
</evidence>
<feature type="transmembrane region" description="Helical" evidence="8">
    <location>
        <begin position="435"/>
        <end position="462"/>
    </location>
</feature>
<comment type="similarity">
    <text evidence="2">Belongs to the V-ATPase 116 kDa subunit family.</text>
</comment>
<evidence type="ECO:0000256" key="4">
    <source>
        <dbReference type="ARBA" id="ARBA00022692"/>
    </source>
</evidence>
<evidence type="ECO:0000256" key="2">
    <source>
        <dbReference type="ARBA" id="ARBA00009904"/>
    </source>
</evidence>
<comment type="subcellular location">
    <subcellularLocation>
        <location evidence="1">Membrane</location>
        <topology evidence="1">Multi-pass membrane protein</topology>
    </subcellularLocation>
</comment>
<feature type="transmembrane region" description="Helical" evidence="8">
    <location>
        <begin position="566"/>
        <end position="587"/>
    </location>
</feature>
<sequence>MIEKMKFLSITGPKEQIDRVTEQYLSKYEMHLENALSELKTVKELTPFIEPNPYKSLRDKAHALLLEIPEKGSAAPVSLSREKAVCIIENLDAEASSIRDRKIQLEKEGKDLKTQYETVLPFRGLDFNIEDILKFSFTKFRFGRFAMADYRTFKQFVYDDLDTIFYPCYSDSAYVWGIFFVPQSEFDKIDTIYSSLHFESTFLSEKYTGTPQEICSDYERLIKENEEAAAACKKELASLLDSHYQELISAKEKMDSLISTFDIRKMAACTRAGHNMFFILCGWMTNRDALAFLKEVREHDPDLYCVLEDEQPKESEHFRTPPTKLKNPKLFRPFEMFIRMYGMPAYNEFDPTIFVALTYAFIFGAMFGDAGQGLCLIVGGFLIYRFKKSNLAAVISMAGIFSAIFGVLYGSFFGFENVIEPLWLTPMKATMTLPVVGNLNVVLVVSVALGMGLILVSMLFNIYNGIKSRDIGKIVFDTNGVLGIIFYGSAVATIVLYMSGHALPATIILMIAFIVPLILLLFKEPIINLLERKKETLPGGPVMYLVQSIFELFEVVLSYLTNTISFVRIGAFALSHAGMMQVVLMLAGAENGGSPNWPVVIIGNIFVAGMEGLIVGIHVLRLEYYEMFSRYFSGSGREFKPFKTITNK</sequence>
<feature type="transmembrane region" description="Helical" evidence="8">
    <location>
        <begin position="503"/>
        <end position="522"/>
    </location>
</feature>
<evidence type="ECO:0000256" key="3">
    <source>
        <dbReference type="ARBA" id="ARBA00022448"/>
    </source>
</evidence>
<evidence type="ECO:0000256" key="6">
    <source>
        <dbReference type="ARBA" id="ARBA00023065"/>
    </source>
</evidence>
<reference evidence="9 10" key="1">
    <citation type="submission" date="2021-11" db="EMBL/GenBank/DDBJ databases">
        <title>Lacrimispora sp. nov. NSJ-141 isolated from human feces.</title>
        <authorList>
            <person name="Abdugheni R."/>
        </authorList>
    </citation>
    <scope>NUCLEOTIDE SEQUENCE [LARGE SCALE GENOMIC DNA]</scope>
    <source>
        <strain evidence="9 10">NSJ-141</strain>
    </source>
</reference>
<dbReference type="Proteomes" id="UP001299265">
    <property type="component" value="Unassembled WGS sequence"/>
</dbReference>
<feature type="transmembrane region" description="Helical" evidence="8">
    <location>
        <begin position="391"/>
        <end position="415"/>
    </location>
</feature>
<dbReference type="GO" id="GO:0046961">
    <property type="term" value="F:proton-transporting ATPase activity, rotational mechanism"/>
    <property type="evidence" value="ECO:0007669"/>
    <property type="project" value="InterPro"/>
</dbReference>
<evidence type="ECO:0000313" key="9">
    <source>
        <dbReference type="EMBL" id="MCD2493332.1"/>
    </source>
</evidence>
<name>A0AAP2WAG8_9FIRM</name>
<evidence type="ECO:0000256" key="8">
    <source>
        <dbReference type="SAM" id="Phobius"/>
    </source>
</evidence>